<proteinExistence type="predicted"/>
<accession>A0ACC0BJS8</accession>
<evidence type="ECO:0000313" key="1">
    <source>
        <dbReference type="EMBL" id="KAI5672873.1"/>
    </source>
</evidence>
<evidence type="ECO:0000313" key="2">
    <source>
        <dbReference type="Proteomes" id="UP001060085"/>
    </source>
</evidence>
<dbReference type="EMBL" id="CM044703">
    <property type="protein sequence ID" value="KAI5672873.1"/>
    <property type="molecule type" value="Genomic_DNA"/>
</dbReference>
<name>A0ACC0BJS8_CATRO</name>
<sequence>MNRKSPSSMEVKLGPMTRTKRKKLKLQEGNGMLAYMMEATKSKVDEVEDQEKHPKLFTICADDESMEFNCSSQFLLLIESRVYVLDSIDFRSSILFDWVFDMFLELQILNRGTSNQGGHLGRDLDPILQASEDSYQTGIKAFSI</sequence>
<reference evidence="2" key="1">
    <citation type="journal article" date="2023" name="Nat. Plants">
        <title>Single-cell RNA sequencing provides a high-resolution roadmap for understanding the multicellular compartmentation of specialized metabolism.</title>
        <authorList>
            <person name="Sun S."/>
            <person name="Shen X."/>
            <person name="Li Y."/>
            <person name="Li Y."/>
            <person name="Wang S."/>
            <person name="Li R."/>
            <person name="Zhang H."/>
            <person name="Shen G."/>
            <person name="Guo B."/>
            <person name="Wei J."/>
            <person name="Xu J."/>
            <person name="St-Pierre B."/>
            <person name="Chen S."/>
            <person name="Sun C."/>
        </authorList>
    </citation>
    <scope>NUCLEOTIDE SEQUENCE [LARGE SCALE GENOMIC DNA]</scope>
</reference>
<keyword evidence="2" id="KW-1185">Reference proteome</keyword>
<gene>
    <name evidence="1" type="ORF">M9H77_13237</name>
</gene>
<protein>
    <submittedName>
        <fullName evidence="1">Uncharacterized protein</fullName>
    </submittedName>
</protein>
<dbReference type="Proteomes" id="UP001060085">
    <property type="component" value="Linkage Group LG03"/>
</dbReference>
<organism evidence="1 2">
    <name type="scientific">Catharanthus roseus</name>
    <name type="common">Madagascar periwinkle</name>
    <name type="synonym">Vinca rosea</name>
    <dbReference type="NCBI Taxonomy" id="4058"/>
    <lineage>
        <taxon>Eukaryota</taxon>
        <taxon>Viridiplantae</taxon>
        <taxon>Streptophyta</taxon>
        <taxon>Embryophyta</taxon>
        <taxon>Tracheophyta</taxon>
        <taxon>Spermatophyta</taxon>
        <taxon>Magnoliopsida</taxon>
        <taxon>eudicotyledons</taxon>
        <taxon>Gunneridae</taxon>
        <taxon>Pentapetalae</taxon>
        <taxon>asterids</taxon>
        <taxon>lamiids</taxon>
        <taxon>Gentianales</taxon>
        <taxon>Apocynaceae</taxon>
        <taxon>Rauvolfioideae</taxon>
        <taxon>Vinceae</taxon>
        <taxon>Catharanthinae</taxon>
        <taxon>Catharanthus</taxon>
    </lineage>
</organism>
<comment type="caution">
    <text evidence="1">The sequence shown here is derived from an EMBL/GenBank/DDBJ whole genome shotgun (WGS) entry which is preliminary data.</text>
</comment>